<proteinExistence type="predicted"/>
<gene>
    <name evidence="4" type="ORF">WCD58_03280</name>
</gene>
<dbReference type="InterPro" id="IPR027417">
    <property type="entry name" value="P-loop_NTPase"/>
</dbReference>
<evidence type="ECO:0000256" key="2">
    <source>
        <dbReference type="ARBA" id="ARBA00022840"/>
    </source>
</evidence>
<dbReference type="Pfam" id="PF00196">
    <property type="entry name" value="GerE"/>
    <property type="match status" value="1"/>
</dbReference>
<keyword evidence="2" id="KW-0067">ATP-binding</keyword>
<accession>A0ABU8LZW6</accession>
<evidence type="ECO:0000313" key="5">
    <source>
        <dbReference type="Proteomes" id="UP001369736"/>
    </source>
</evidence>
<dbReference type="PANTHER" id="PTHR16305">
    <property type="entry name" value="TESTICULAR SOLUBLE ADENYLYL CYCLASE"/>
    <property type="match status" value="1"/>
</dbReference>
<dbReference type="Gene3D" id="3.40.50.300">
    <property type="entry name" value="P-loop containing nucleotide triphosphate hydrolases"/>
    <property type="match status" value="1"/>
</dbReference>
<dbReference type="RefSeq" id="WP_337699436.1">
    <property type="nucleotide sequence ID" value="NZ_JBBEGM010000001.1"/>
</dbReference>
<protein>
    <submittedName>
        <fullName evidence="4">LuxR family transcriptional regulator</fullName>
    </submittedName>
</protein>
<evidence type="ECO:0000256" key="1">
    <source>
        <dbReference type="ARBA" id="ARBA00022741"/>
    </source>
</evidence>
<dbReference type="Pfam" id="PF13191">
    <property type="entry name" value="AAA_16"/>
    <property type="match status" value="1"/>
</dbReference>
<dbReference type="Proteomes" id="UP001369736">
    <property type="component" value="Unassembled WGS sequence"/>
</dbReference>
<dbReference type="EMBL" id="JBBEGM010000001">
    <property type="protein sequence ID" value="MEJ2860160.1"/>
    <property type="molecule type" value="Genomic_DNA"/>
</dbReference>
<organism evidence="4 5">
    <name type="scientific">Actinomycetospora flava</name>
    <dbReference type="NCBI Taxonomy" id="3129232"/>
    <lineage>
        <taxon>Bacteria</taxon>
        <taxon>Bacillati</taxon>
        <taxon>Actinomycetota</taxon>
        <taxon>Actinomycetes</taxon>
        <taxon>Pseudonocardiales</taxon>
        <taxon>Pseudonocardiaceae</taxon>
        <taxon>Actinomycetospora</taxon>
    </lineage>
</organism>
<dbReference type="InterPro" id="IPR000792">
    <property type="entry name" value="Tscrpt_reg_LuxR_C"/>
</dbReference>
<dbReference type="InterPro" id="IPR041664">
    <property type="entry name" value="AAA_16"/>
</dbReference>
<keyword evidence="5" id="KW-1185">Reference proteome</keyword>
<dbReference type="InterPro" id="IPR016032">
    <property type="entry name" value="Sig_transdc_resp-reg_C-effctor"/>
</dbReference>
<dbReference type="SMART" id="SM00421">
    <property type="entry name" value="HTH_LUXR"/>
    <property type="match status" value="1"/>
</dbReference>
<sequence>MTAGTDAAPFVGRAAEIETLGALVAGRRPERVALVRGEPGIGKTELLARTTPRGRTVRVAGSEAESHLPFAVLADLVRPLRGALPALPDVQREALEVSVALRAGRAGGSLAVCAAALGLLEAAGDREPLLVVVDDLQWVDTPSTEVLLFVARRLRSSRVALVLATRDRSRAVPGALVVDLDGLPPDESRRLLGPLADRLPPVALDRLVEDLAGHPLALVENARHLTGDRTTTPRPGPALASLWTCALAGLPEAARVAVTVVAAAGSADAEVVDRVLADLGVSAPDRRLAEQAGLVRADGDRCLLRHPLLRPVVLGADPTITRRVHLALAARTTGARRAWHLAATVDGVDDAVAAQLAAAAAEATALGGHRSAGDAWARAAQLTTDRGHRAERFLAAAREFLLAGALDQAAGHAEAAAALDDDVAFGVDVEVVRSRATAWLGDPRRAYTDLVRAAERVAPVDARAAAALYTEATMPAGMAGRVHAMLDLARRATDLAPGSADVAQVCALVLGGESREALALLDGLDPGTGPWELQHAAQLAQVAVHTERYEDADRRIEALLTAGRRHGTATMLAYAHAVRAELDWWRGRWPAARADAVEARRWAEERGEAGTAAIAALVLARLDAAAGHVDRSRESTRRVLAEVGSHGIDCLQTYAPAVEGLAALVAGETDVAVEHLEQAHRRARADGLEATNVVPYGPDLVEALVRRGDACRARDVLAWWEPKGASGLVFPAATAARCQGFLADDADEAAACFTRARELHTRCDQPFERARTLLAEAECLRRLRRPTAARSAARDAHAAFVTLGAAPWAARAESELAAAGVSSPRRSPAQTAWASLTPQEFQVARVVAEGRSNDEAAAALFVSRKTVENHLTRVYRKLGLRSRSELVRRFPDGTGDASRLS</sequence>
<dbReference type="PROSITE" id="PS50043">
    <property type="entry name" value="HTH_LUXR_2"/>
    <property type="match status" value="1"/>
</dbReference>
<name>A0ABU8LZW6_9PSEU</name>
<dbReference type="InterPro" id="IPR011990">
    <property type="entry name" value="TPR-like_helical_dom_sf"/>
</dbReference>
<dbReference type="SUPFAM" id="SSF48452">
    <property type="entry name" value="TPR-like"/>
    <property type="match status" value="1"/>
</dbReference>
<evidence type="ECO:0000259" key="3">
    <source>
        <dbReference type="PROSITE" id="PS50043"/>
    </source>
</evidence>
<dbReference type="SUPFAM" id="SSF46894">
    <property type="entry name" value="C-terminal effector domain of the bipartite response regulators"/>
    <property type="match status" value="1"/>
</dbReference>
<dbReference type="PANTHER" id="PTHR16305:SF35">
    <property type="entry name" value="TRANSCRIPTIONAL ACTIVATOR DOMAIN"/>
    <property type="match status" value="1"/>
</dbReference>
<keyword evidence="1" id="KW-0547">Nucleotide-binding</keyword>
<feature type="domain" description="HTH luxR-type" evidence="3">
    <location>
        <begin position="829"/>
        <end position="894"/>
    </location>
</feature>
<evidence type="ECO:0000313" key="4">
    <source>
        <dbReference type="EMBL" id="MEJ2860160.1"/>
    </source>
</evidence>
<dbReference type="PRINTS" id="PR00038">
    <property type="entry name" value="HTHLUXR"/>
</dbReference>
<reference evidence="4 5" key="1">
    <citation type="submission" date="2024-03" db="EMBL/GenBank/DDBJ databases">
        <title>Actinomycetospora sp. OC33-EN07, a novel actinomycete isolated from wild orchid (Aerides multiflora).</title>
        <authorList>
            <person name="Suriyachadkun C."/>
        </authorList>
    </citation>
    <scope>NUCLEOTIDE SEQUENCE [LARGE SCALE GENOMIC DNA]</scope>
    <source>
        <strain evidence="4 5">OC33-EN07</strain>
    </source>
</reference>
<comment type="caution">
    <text evidence="4">The sequence shown here is derived from an EMBL/GenBank/DDBJ whole genome shotgun (WGS) entry which is preliminary data.</text>
</comment>
<dbReference type="SUPFAM" id="SSF52540">
    <property type="entry name" value="P-loop containing nucleoside triphosphate hydrolases"/>
    <property type="match status" value="1"/>
</dbReference>
<dbReference type="CDD" id="cd06170">
    <property type="entry name" value="LuxR_C_like"/>
    <property type="match status" value="1"/>
</dbReference>
<dbReference type="Gene3D" id="1.10.10.10">
    <property type="entry name" value="Winged helix-like DNA-binding domain superfamily/Winged helix DNA-binding domain"/>
    <property type="match status" value="1"/>
</dbReference>
<dbReference type="InterPro" id="IPR036388">
    <property type="entry name" value="WH-like_DNA-bd_sf"/>
</dbReference>